<dbReference type="InterPro" id="IPR002501">
    <property type="entry name" value="PsdUridine_synth_N"/>
</dbReference>
<comment type="similarity">
    <text evidence="2 5">Belongs to the pseudouridine synthase TruB family. Type 1 subfamily.</text>
</comment>
<dbReference type="Pfam" id="PF01509">
    <property type="entry name" value="TruB_N"/>
    <property type="match status" value="1"/>
</dbReference>
<dbReference type="CDD" id="cd02573">
    <property type="entry name" value="PseudoU_synth_EcTruB"/>
    <property type="match status" value="1"/>
</dbReference>
<dbReference type="Gene3D" id="3.30.2350.10">
    <property type="entry name" value="Pseudouridine synthase"/>
    <property type="match status" value="1"/>
</dbReference>
<accession>A0A7W8M4A6</accession>
<keyword evidence="3 5" id="KW-0819">tRNA processing</keyword>
<dbReference type="EMBL" id="JACHFW010000001">
    <property type="protein sequence ID" value="MBB5263096.1"/>
    <property type="molecule type" value="Genomic_DNA"/>
</dbReference>
<dbReference type="HAMAP" id="MF_01080">
    <property type="entry name" value="TruB_bact"/>
    <property type="match status" value="1"/>
</dbReference>
<dbReference type="EC" id="5.4.99.25" evidence="5"/>
<dbReference type="PANTHER" id="PTHR13767:SF2">
    <property type="entry name" value="PSEUDOURIDYLATE SYNTHASE TRUB1"/>
    <property type="match status" value="1"/>
</dbReference>
<comment type="catalytic activity">
    <reaction evidence="1 5">
        <text>uridine(55) in tRNA = pseudouridine(55) in tRNA</text>
        <dbReference type="Rhea" id="RHEA:42532"/>
        <dbReference type="Rhea" id="RHEA-COMP:10101"/>
        <dbReference type="Rhea" id="RHEA-COMP:10102"/>
        <dbReference type="ChEBI" id="CHEBI:65314"/>
        <dbReference type="ChEBI" id="CHEBI:65315"/>
        <dbReference type="EC" id="5.4.99.25"/>
    </reaction>
</comment>
<dbReference type="GO" id="GO:1990481">
    <property type="term" value="P:mRNA pseudouridine synthesis"/>
    <property type="evidence" value="ECO:0007669"/>
    <property type="project" value="TreeGrafter"/>
</dbReference>
<sequence>MINGVINVYKERGFTSHDVVAKLRGILHQKKIGHTGTLDPDAVGVLPVCLGNGTRLCDMLTDTDKIYETQMILGMRTDTQDTSGQLLEECAARLTEEKIREAVWSFVGDYDQIPPMYSALKVHGKKLYELAREGKEVERPARRVHIYDIHIQRIDVLDSRKDFILSETGDLPAIPLKPEPEIFPKMAVTMEVTCSKGTYIRTLCEDIGRTLGTGGCMSALKRTRTGIFCAERAVTLDEIQKAAANQCVEQFVVPVDAMFSQFPGLSVNENGERLLYNGNPVKIEDFCEIPAGLADGTSVRVYDQSGAFKGIYQYCEKLREFKVVKMFL</sequence>
<evidence type="ECO:0000256" key="2">
    <source>
        <dbReference type="ARBA" id="ARBA00005642"/>
    </source>
</evidence>
<organism evidence="8 9">
    <name type="scientific">Catenibacillus scindens</name>
    <dbReference type="NCBI Taxonomy" id="673271"/>
    <lineage>
        <taxon>Bacteria</taxon>
        <taxon>Bacillati</taxon>
        <taxon>Bacillota</taxon>
        <taxon>Clostridia</taxon>
        <taxon>Lachnospirales</taxon>
        <taxon>Lachnospiraceae</taxon>
        <taxon>Catenibacillus</taxon>
    </lineage>
</organism>
<dbReference type="Proteomes" id="UP000543642">
    <property type="component" value="Unassembled WGS sequence"/>
</dbReference>
<dbReference type="NCBIfam" id="TIGR00431">
    <property type="entry name" value="TruB"/>
    <property type="match status" value="1"/>
</dbReference>
<dbReference type="AlphaFoldDB" id="A0A7W8M4A6"/>
<protein>
    <recommendedName>
        <fullName evidence="5">tRNA pseudouridine synthase B</fullName>
        <ecNumber evidence="5">5.4.99.25</ecNumber>
    </recommendedName>
    <alternativeName>
        <fullName evidence="5">tRNA pseudouridine(55) synthase</fullName>
        <shortName evidence="5">Psi55 synthase</shortName>
    </alternativeName>
    <alternativeName>
        <fullName evidence="5">tRNA pseudouridylate synthase</fullName>
    </alternativeName>
    <alternativeName>
        <fullName evidence="5">tRNA-uridine isomerase</fullName>
    </alternativeName>
</protein>
<evidence type="ECO:0000256" key="4">
    <source>
        <dbReference type="ARBA" id="ARBA00023235"/>
    </source>
</evidence>
<comment type="function">
    <text evidence="5">Responsible for synthesis of pseudouridine from uracil-55 in the psi GC loop of transfer RNAs.</text>
</comment>
<dbReference type="GO" id="GO:0031119">
    <property type="term" value="P:tRNA pseudouridine synthesis"/>
    <property type="evidence" value="ECO:0007669"/>
    <property type="project" value="UniProtKB-UniRule"/>
</dbReference>
<evidence type="ECO:0000256" key="1">
    <source>
        <dbReference type="ARBA" id="ARBA00000385"/>
    </source>
</evidence>
<proteinExistence type="inferred from homology"/>
<feature type="active site" description="Nucleophile" evidence="5">
    <location>
        <position position="39"/>
    </location>
</feature>
<keyword evidence="9" id="KW-1185">Reference proteome</keyword>
<evidence type="ECO:0000313" key="8">
    <source>
        <dbReference type="EMBL" id="MBB5263096.1"/>
    </source>
</evidence>
<feature type="domain" description="tRNA pseudouridylate synthase B C-terminal" evidence="7">
    <location>
        <begin position="201"/>
        <end position="259"/>
    </location>
</feature>
<evidence type="ECO:0000256" key="5">
    <source>
        <dbReference type="HAMAP-Rule" id="MF_01080"/>
    </source>
</evidence>
<gene>
    <name evidence="5" type="primary">truB</name>
    <name evidence="8" type="ORF">HNP82_000190</name>
</gene>
<dbReference type="InterPro" id="IPR014780">
    <property type="entry name" value="tRNA_psdUridine_synth_TruB"/>
</dbReference>
<evidence type="ECO:0000259" key="6">
    <source>
        <dbReference type="Pfam" id="PF01509"/>
    </source>
</evidence>
<evidence type="ECO:0000259" key="7">
    <source>
        <dbReference type="Pfam" id="PF16198"/>
    </source>
</evidence>
<keyword evidence="4 5" id="KW-0413">Isomerase</keyword>
<comment type="caution">
    <text evidence="8">The sequence shown here is derived from an EMBL/GenBank/DDBJ whole genome shotgun (WGS) entry which is preliminary data.</text>
</comment>
<dbReference type="SUPFAM" id="SSF55120">
    <property type="entry name" value="Pseudouridine synthase"/>
    <property type="match status" value="1"/>
</dbReference>
<reference evidence="8 9" key="1">
    <citation type="submission" date="2020-08" db="EMBL/GenBank/DDBJ databases">
        <title>Genomic Encyclopedia of Type Strains, Phase IV (KMG-IV): sequencing the most valuable type-strain genomes for metagenomic binning, comparative biology and taxonomic classification.</title>
        <authorList>
            <person name="Goeker M."/>
        </authorList>
    </citation>
    <scope>NUCLEOTIDE SEQUENCE [LARGE SCALE GENOMIC DNA]</scope>
    <source>
        <strain evidence="8 9">DSM 106146</strain>
    </source>
</reference>
<dbReference type="InterPro" id="IPR032819">
    <property type="entry name" value="TruB_C"/>
</dbReference>
<dbReference type="PANTHER" id="PTHR13767">
    <property type="entry name" value="TRNA-PSEUDOURIDINE SYNTHASE"/>
    <property type="match status" value="1"/>
</dbReference>
<evidence type="ECO:0000313" key="9">
    <source>
        <dbReference type="Proteomes" id="UP000543642"/>
    </source>
</evidence>
<feature type="domain" description="Pseudouridine synthase II N-terminal" evidence="6">
    <location>
        <begin position="24"/>
        <end position="155"/>
    </location>
</feature>
<dbReference type="InterPro" id="IPR020103">
    <property type="entry name" value="PsdUridine_synth_cat_dom_sf"/>
</dbReference>
<dbReference type="RefSeq" id="WP_183770454.1">
    <property type="nucleotide sequence ID" value="NZ_JACHFW010000001.1"/>
</dbReference>
<dbReference type="GO" id="GO:0003723">
    <property type="term" value="F:RNA binding"/>
    <property type="evidence" value="ECO:0007669"/>
    <property type="project" value="InterPro"/>
</dbReference>
<dbReference type="Pfam" id="PF16198">
    <property type="entry name" value="TruB_C_2"/>
    <property type="match status" value="1"/>
</dbReference>
<name>A0A7W8M4A6_9FIRM</name>
<dbReference type="GO" id="GO:0160148">
    <property type="term" value="F:tRNA pseudouridine(55) synthase activity"/>
    <property type="evidence" value="ECO:0007669"/>
    <property type="project" value="UniProtKB-EC"/>
</dbReference>
<evidence type="ECO:0000256" key="3">
    <source>
        <dbReference type="ARBA" id="ARBA00022694"/>
    </source>
</evidence>